<dbReference type="InterPro" id="IPR050330">
    <property type="entry name" value="Bact_OuterMem_StrucFunc"/>
</dbReference>
<keyword evidence="5" id="KW-0732">Signal</keyword>
<dbReference type="PRINTS" id="PR01021">
    <property type="entry name" value="OMPADOMAIN"/>
</dbReference>
<evidence type="ECO:0000259" key="6">
    <source>
        <dbReference type="PROSITE" id="PS51123"/>
    </source>
</evidence>
<feature type="chain" id="PRO_5047420750" evidence="5">
    <location>
        <begin position="19"/>
        <end position="437"/>
    </location>
</feature>
<feature type="signal peptide" evidence="5">
    <location>
        <begin position="1"/>
        <end position="18"/>
    </location>
</feature>
<evidence type="ECO:0000256" key="2">
    <source>
        <dbReference type="ARBA" id="ARBA00023136"/>
    </source>
</evidence>
<dbReference type="RefSeq" id="WP_379833725.1">
    <property type="nucleotide sequence ID" value="NZ_JBHRYQ010000001.1"/>
</dbReference>
<dbReference type="SUPFAM" id="SSF103088">
    <property type="entry name" value="OmpA-like"/>
    <property type="match status" value="1"/>
</dbReference>
<evidence type="ECO:0000313" key="8">
    <source>
        <dbReference type="Proteomes" id="UP001595616"/>
    </source>
</evidence>
<name>A0ABV7YP37_9BACT</name>
<evidence type="ECO:0000313" key="7">
    <source>
        <dbReference type="EMBL" id="MFC3809118.1"/>
    </source>
</evidence>
<keyword evidence="3" id="KW-0998">Cell outer membrane</keyword>
<evidence type="ECO:0000256" key="1">
    <source>
        <dbReference type="ARBA" id="ARBA00004442"/>
    </source>
</evidence>
<dbReference type="InterPro" id="IPR036737">
    <property type="entry name" value="OmpA-like_sf"/>
</dbReference>
<sequence length="437" mass="50409">MRQSFLFILLFSFFSVSAQVTPNPSIRKKSTSDVYINKLEITDTETIVSMQYVSKSAEEELKEYFKKNPDEKDQFRSLSPMVQKMLLQEFMLQGKSSTISFQPGSFIRTNDGQKYKFLRAVSIPTAPNRKDVEPGKKYFFKVYFEKIAPGYEEVDLVESSKESDNNLTYWNFYGIKINNPKDGNKRALAAKPNVKEEIVEEEALSQEFRFYGRVKDIDTQQAIQAKVLCIDPKTNEVIDSVITSRSGSFEFLVPQSDLVFQVISDGYNEMEEAVASSVLKSKSEYQKDFYLEQIYEKPVVKVEENLTDENAEKPIKKEIGEQLTEDAFKLDKVYFDLGDARVLPESYEQLDNLAEHLKENPELQIQIEGHTDNQGDPKANKRLSYDRAFNVREYLIKKGIAGDRIKFIGLGDTQPVAKNNDEESRQKNRRVEYKILK</sequence>
<dbReference type="PANTHER" id="PTHR30329:SF21">
    <property type="entry name" value="LIPOPROTEIN YIAD-RELATED"/>
    <property type="match status" value="1"/>
</dbReference>
<accession>A0ABV7YP37</accession>
<evidence type="ECO:0000256" key="5">
    <source>
        <dbReference type="SAM" id="SignalP"/>
    </source>
</evidence>
<dbReference type="EMBL" id="JBHRYQ010000001">
    <property type="protein sequence ID" value="MFC3809118.1"/>
    <property type="molecule type" value="Genomic_DNA"/>
</dbReference>
<dbReference type="CDD" id="cd07185">
    <property type="entry name" value="OmpA_C-like"/>
    <property type="match status" value="1"/>
</dbReference>
<dbReference type="Gene3D" id="3.30.1330.60">
    <property type="entry name" value="OmpA-like domain"/>
    <property type="match status" value="1"/>
</dbReference>
<keyword evidence="8" id="KW-1185">Reference proteome</keyword>
<evidence type="ECO:0000256" key="3">
    <source>
        <dbReference type="ARBA" id="ARBA00023237"/>
    </source>
</evidence>
<dbReference type="PROSITE" id="PS51123">
    <property type="entry name" value="OMPA_2"/>
    <property type="match status" value="1"/>
</dbReference>
<feature type="domain" description="OmpA-like" evidence="6">
    <location>
        <begin position="322"/>
        <end position="437"/>
    </location>
</feature>
<dbReference type="InterPro" id="IPR006664">
    <property type="entry name" value="OMP_bac"/>
</dbReference>
<protein>
    <submittedName>
        <fullName evidence="7">OmpA family protein</fullName>
    </submittedName>
</protein>
<reference evidence="8" key="1">
    <citation type="journal article" date="2019" name="Int. J. Syst. Evol. Microbiol.">
        <title>The Global Catalogue of Microorganisms (GCM) 10K type strain sequencing project: providing services to taxonomists for standard genome sequencing and annotation.</title>
        <authorList>
            <consortium name="The Broad Institute Genomics Platform"/>
            <consortium name="The Broad Institute Genome Sequencing Center for Infectious Disease"/>
            <person name="Wu L."/>
            <person name="Ma J."/>
        </authorList>
    </citation>
    <scope>NUCLEOTIDE SEQUENCE [LARGE SCALE GENOMIC DNA]</scope>
    <source>
        <strain evidence="8">CECT 7956</strain>
    </source>
</reference>
<gene>
    <name evidence="7" type="ORF">ACFOOI_00510</name>
</gene>
<dbReference type="PANTHER" id="PTHR30329">
    <property type="entry name" value="STATOR ELEMENT OF FLAGELLAR MOTOR COMPLEX"/>
    <property type="match status" value="1"/>
</dbReference>
<dbReference type="Pfam" id="PF00691">
    <property type="entry name" value="OmpA"/>
    <property type="match status" value="1"/>
</dbReference>
<dbReference type="Proteomes" id="UP001595616">
    <property type="component" value="Unassembled WGS sequence"/>
</dbReference>
<keyword evidence="2 4" id="KW-0472">Membrane</keyword>
<evidence type="ECO:0000256" key="4">
    <source>
        <dbReference type="PROSITE-ProRule" id="PRU00473"/>
    </source>
</evidence>
<organism evidence="7 8">
    <name type="scientific">Lacihabitans lacunae</name>
    <dbReference type="NCBI Taxonomy" id="1028214"/>
    <lineage>
        <taxon>Bacteria</taxon>
        <taxon>Pseudomonadati</taxon>
        <taxon>Bacteroidota</taxon>
        <taxon>Cytophagia</taxon>
        <taxon>Cytophagales</taxon>
        <taxon>Leadbetterellaceae</taxon>
        <taxon>Lacihabitans</taxon>
    </lineage>
</organism>
<comment type="subcellular location">
    <subcellularLocation>
        <location evidence="1">Cell outer membrane</location>
    </subcellularLocation>
</comment>
<comment type="caution">
    <text evidence="7">The sequence shown here is derived from an EMBL/GenBank/DDBJ whole genome shotgun (WGS) entry which is preliminary data.</text>
</comment>
<dbReference type="InterPro" id="IPR006665">
    <property type="entry name" value="OmpA-like"/>
</dbReference>
<proteinExistence type="predicted"/>